<dbReference type="EMBL" id="LLXJ01000296">
    <property type="protein sequence ID" value="PKC11644.1"/>
    <property type="molecule type" value="Genomic_DNA"/>
</dbReference>
<gene>
    <name evidence="1" type="ORF">RhiirA5_397372</name>
</gene>
<dbReference type="AlphaFoldDB" id="A0A2N0PXT2"/>
<evidence type="ECO:0000313" key="2">
    <source>
        <dbReference type="Proteomes" id="UP000232722"/>
    </source>
</evidence>
<dbReference type="Proteomes" id="UP000232722">
    <property type="component" value="Unassembled WGS sequence"/>
</dbReference>
<sequence length="160" mass="18871">MDLLIQVLDHNFNTLFIFNFFTPHQRLIRLVQRFIAIYFSKIQKKKLYDLHNITENNFTSQIHFNHFGSDTSYTAQSTSANPISECLDCEIKRISNNCNFKIVTYFTENGTSDLMDARKQLPKRNGCKVRQTFYSVNLNGLNTTKDFISFIENNMYYCLF</sequence>
<name>A0A2N0PXT2_9GLOM</name>
<reference evidence="1 2" key="2">
    <citation type="submission" date="2017-09" db="EMBL/GenBank/DDBJ databases">
        <title>Extensive intraspecific genome diversity in a model arbuscular mycorrhizal fungus.</title>
        <authorList>
            <person name="Chen E.C."/>
            <person name="Morin E."/>
            <person name="Beaudet D."/>
            <person name="Noel J."/>
            <person name="Ndikumana S."/>
            <person name="Charron P."/>
            <person name="St-Onge C."/>
            <person name="Giorgi J."/>
            <person name="Grigoriev I.V."/>
            <person name="Roux C."/>
            <person name="Martin F.M."/>
            <person name="Corradi N."/>
        </authorList>
    </citation>
    <scope>NUCLEOTIDE SEQUENCE [LARGE SCALE GENOMIC DNA]</scope>
    <source>
        <strain evidence="1 2">A5</strain>
    </source>
</reference>
<organism evidence="1 2">
    <name type="scientific">Rhizophagus irregularis</name>
    <dbReference type="NCBI Taxonomy" id="588596"/>
    <lineage>
        <taxon>Eukaryota</taxon>
        <taxon>Fungi</taxon>
        <taxon>Fungi incertae sedis</taxon>
        <taxon>Mucoromycota</taxon>
        <taxon>Glomeromycotina</taxon>
        <taxon>Glomeromycetes</taxon>
        <taxon>Glomerales</taxon>
        <taxon>Glomeraceae</taxon>
        <taxon>Rhizophagus</taxon>
    </lineage>
</organism>
<comment type="caution">
    <text evidence="1">The sequence shown here is derived from an EMBL/GenBank/DDBJ whole genome shotgun (WGS) entry which is preliminary data.</text>
</comment>
<evidence type="ECO:0000313" key="1">
    <source>
        <dbReference type="EMBL" id="PKC11644.1"/>
    </source>
</evidence>
<protein>
    <submittedName>
        <fullName evidence="1">Uncharacterized protein</fullName>
    </submittedName>
</protein>
<proteinExistence type="predicted"/>
<reference evidence="1 2" key="1">
    <citation type="submission" date="2016-04" db="EMBL/GenBank/DDBJ databases">
        <title>Genome analyses suggest a sexual origin of heterokaryosis in a supposedly ancient asexual fungus.</title>
        <authorList>
            <person name="Ropars J."/>
            <person name="Sedzielewska K."/>
            <person name="Noel J."/>
            <person name="Charron P."/>
            <person name="Farinelli L."/>
            <person name="Marton T."/>
            <person name="Kruger M."/>
            <person name="Pelin A."/>
            <person name="Brachmann A."/>
            <person name="Corradi N."/>
        </authorList>
    </citation>
    <scope>NUCLEOTIDE SEQUENCE [LARGE SCALE GENOMIC DNA]</scope>
    <source>
        <strain evidence="1 2">A5</strain>
    </source>
</reference>
<accession>A0A2N0PXT2</accession>